<name>A0ABQ5Q982_9BACT</name>
<dbReference type="EMBL" id="BSDD01000005">
    <property type="protein sequence ID" value="GLH71041.1"/>
    <property type="molecule type" value="Genomic_DNA"/>
</dbReference>
<dbReference type="PANTHER" id="PTHR43386:SF1">
    <property type="entry name" value="D,D-DIPEPTIDE TRANSPORT SYSTEM PERMEASE PROTEIN DDPC-RELATED"/>
    <property type="match status" value="1"/>
</dbReference>
<keyword evidence="3" id="KW-0812">Transmembrane</keyword>
<proteinExistence type="predicted"/>
<evidence type="ECO:0000256" key="2">
    <source>
        <dbReference type="ARBA" id="ARBA00022448"/>
    </source>
</evidence>
<comment type="caution">
    <text evidence="4">The sequence shown here is derived from an EMBL/GenBank/DDBJ whole genome shotgun (WGS) entry which is preliminary data.</text>
</comment>
<accession>A0ABQ5Q982</accession>
<evidence type="ECO:0000256" key="3">
    <source>
        <dbReference type="SAM" id="Phobius"/>
    </source>
</evidence>
<comment type="subcellular location">
    <subcellularLocation>
        <location evidence="1">Cell membrane</location>
        <topology evidence="1">Multi-pass membrane protein</topology>
    </subcellularLocation>
</comment>
<dbReference type="InterPro" id="IPR050366">
    <property type="entry name" value="BP-dependent_transpt_permease"/>
</dbReference>
<sequence>MRGPRLAVAWRLAFLGAFLLPEVPLDPWRGGAGPSLRHPLGLDDLGRDGLLRLGLAAARSLGFASLCALLALAAGLALALGGGRWRGALSALRNLPPLLFLLPLAAAFGGLAPLPLALLLGGLLALHLEAPLRARIEAFRRSPAWLSETLMGAGPGSRLRRWAPWGLDQVAPLLPSAWLGALWGEATLSALGLGPGPTHDSLGRLLAEELPRLATDPSPLGWAALATVLALAWTSTLPEPA</sequence>
<dbReference type="RefSeq" id="WP_285726894.1">
    <property type="nucleotide sequence ID" value="NZ_BSDD01000005.1"/>
</dbReference>
<keyword evidence="3" id="KW-0472">Membrane</keyword>
<organism evidence="4 5">
    <name type="scientific">Geothrix rubra</name>
    <dbReference type="NCBI Taxonomy" id="2927977"/>
    <lineage>
        <taxon>Bacteria</taxon>
        <taxon>Pseudomonadati</taxon>
        <taxon>Acidobacteriota</taxon>
        <taxon>Holophagae</taxon>
        <taxon>Holophagales</taxon>
        <taxon>Holophagaceae</taxon>
        <taxon>Geothrix</taxon>
    </lineage>
</organism>
<reference evidence="4 5" key="1">
    <citation type="journal article" date="2023" name="Antonie Van Leeuwenhoek">
        <title>Mesoterricola silvestris gen. nov., sp. nov., Mesoterricola sediminis sp. nov., Geothrix oryzae sp. nov., Geothrix edaphica sp. nov., Geothrix rubra sp. nov., and Geothrix limicola sp. nov., six novel members of Acidobacteriota isolated from soils.</title>
        <authorList>
            <person name="Itoh H."/>
            <person name="Sugisawa Y."/>
            <person name="Mise K."/>
            <person name="Xu Z."/>
            <person name="Kuniyasu M."/>
            <person name="Ushijima N."/>
            <person name="Kawano K."/>
            <person name="Kobayashi E."/>
            <person name="Shiratori Y."/>
            <person name="Masuda Y."/>
            <person name="Senoo K."/>
        </authorList>
    </citation>
    <scope>NUCLEOTIDE SEQUENCE [LARGE SCALE GENOMIC DNA]</scope>
    <source>
        <strain evidence="4 5">Red803</strain>
    </source>
</reference>
<keyword evidence="2" id="KW-0813">Transport</keyword>
<protein>
    <recommendedName>
        <fullName evidence="6">ABC transporter permease subunit</fullName>
    </recommendedName>
</protein>
<dbReference type="Proteomes" id="UP001165089">
    <property type="component" value="Unassembled WGS sequence"/>
</dbReference>
<gene>
    <name evidence="4" type="ORF">GETHPA_25740</name>
</gene>
<evidence type="ECO:0000313" key="4">
    <source>
        <dbReference type="EMBL" id="GLH71041.1"/>
    </source>
</evidence>
<evidence type="ECO:0008006" key="6">
    <source>
        <dbReference type="Google" id="ProtNLM"/>
    </source>
</evidence>
<evidence type="ECO:0000313" key="5">
    <source>
        <dbReference type="Proteomes" id="UP001165089"/>
    </source>
</evidence>
<dbReference type="PANTHER" id="PTHR43386">
    <property type="entry name" value="OLIGOPEPTIDE TRANSPORT SYSTEM PERMEASE PROTEIN APPC"/>
    <property type="match status" value="1"/>
</dbReference>
<keyword evidence="5" id="KW-1185">Reference proteome</keyword>
<feature type="transmembrane region" description="Helical" evidence="3">
    <location>
        <begin position="56"/>
        <end position="80"/>
    </location>
</feature>
<keyword evidence="3" id="KW-1133">Transmembrane helix</keyword>
<feature type="transmembrane region" description="Helical" evidence="3">
    <location>
        <begin position="100"/>
        <end position="126"/>
    </location>
</feature>
<evidence type="ECO:0000256" key="1">
    <source>
        <dbReference type="ARBA" id="ARBA00004651"/>
    </source>
</evidence>